<gene>
    <name evidence="1" type="primary">TEFM</name>
</gene>
<organism evidence="1">
    <name type="scientific">Lepeophtheirus salmonis</name>
    <name type="common">Salmon louse</name>
    <name type="synonym">Caligus salmonis</name>
    <dbReference type="NCBI Taxonomy" id="72036"/>
    <lineage>
        <taxon>Eukaryota</taxon>
        <taxon>Metazoa</taxon>
        <taxon>Ecdysozoa</taxon>
        <taxon>Arthropoda</taxon>
        <taxon>Crustacea</taxon>
        <taxon>Multicrustacea</taxon>
        <taxon>Hexanauplia</taxon>
        <taxon>Copepoda</taxon>
        <taxon>Siphonostomatoida</taxon>
        <taxon>Caligidae</taxon>
        <taxon>Lepeophtheirus</taxon>
    </lineage>
</organism>
<dbReference type="GO" id="GO:0042645">
    <property type="term" value="C:mitochondrial nucleoid"/>
    <property type="evidence" value="ECO:0007669"/>
    <property type="project" value="TreeGrafter"/>
</dbReference>
<dbReference type="OrthoDB" id="5949570at2759"/>
<accession>A0A0K2V7M0</accession>
<proteinExistence type="predicted"/>
<dbReference type="EMBL" id="HACA01028796">
    <property type="protein sequence ID" value="CDW46157.1"/>
    <property type="molecule type" value="Transcribed_RNA"/>
</dbReference>
<dbReference type="GO" id="GO:0030337">
    <property type="term" value="F:DNA polymerase processivity factor activity"/>
    <property type="evidence" value="ECO:0007669"/>
    <property type="project" value="TreeGrafter"/>
</dbReference>
<evidence type="ECO:0000313" key="1">
    <source>
        <dbReference type="EMBL" id="CDW46157.1"/>
    </source>
</evidence>
<dbReference type="PANTHER" id="PTHR21053">
    <property type="entry name" value="TRANSCRIPTION ELONGATION FACTOR, MITOCHONDRIAL"/>
    <property type="match status" value="1"/>
</dbReference>
<keyword evidence="1" id="KW-0648">Protein biosynthesis</keyword>
<dbReference type="PANTHER" id="PTHR21053:SF2">
    <property type="entry name" value="TRANSCRIPTION ELONGATION FACTOR, MITOCHONDRIAL"/>
    <property type="match status" value="1"/>
</dbReference>
<feature type="non-terminal residue" evidence="1">
    <location>
        <position position="1"/>
    </location>
</feature>
<keyword evidence="1" id="KW-0251">Elongation factor</keyword>
<protein>
    <submittedName>
        <fullName evidence="1">Transcription elongation factor, mitochondrial [Capra hircus]</fullName>
    </submittedName>
</protein>
<sequence length="345" mass="40459">LIKMWILFRHTSRRNFIKDVHKAIGYIAPFDEEETKVILSRINQSKSPEDLNQFLSKPRSVLLFEEMNQMGQIQKIESLLDLKKFDTKIIENMSKKILKSFSSTIHKNESKENKKFAHTSKSIKDASVYKKFIYPLFNEASAGSSFVTFRVYPDSVAFVHFDRIQRKVLDIKSIPLKLNILEKKFQFEIHEVHDQMKSIVNEIPKTSFFIQEKSAPITSKNSSIPFRVALHTLNTIFMTLLYEIHFYSSPNNEYFSMVHKHDFVYNVKPSLVNNLFNLKIGSERISGSSKIQYHLRDNPSSPFYLDIDDGLWHNRFEQKSSMQQEKISQIILLTSAFDYVHKFSH</sequence>
<dbReference type="InterPro" id="IPR039150">
    <property type="entry name" value="TEFM"/>
</dbReference>
<reference evidence="1" key="1">
    <citation type="submission" date="2014-05" db="EMBL/GenBank/DDBJ databases">
        <authorList>
            <person name="Chronopoulou M."/>
        </authorList>
    </citation>
    <scope>NUCLEOTIDE SEQUENCE</scope>
    <source>
        <tissue evidence="1">Whole organism</tissue>
    </source>
</reference>
<dbReference type="GO" id="GO:0006392">
    <property type="term" value="P:transcription elongation by mitochondrial RNA polymerase"/>
    <property type="evidence" value="ECO:0007669"/>
    <property type="project" value="InterPro"/>
</dbReference>
<dbReference type="GO" id="GO:0003746">
    <property type="term" value="F:translation elongation factor activity"/>
    <property type="evidence" value="ECO:0007669"/>
    <property type="project" value="UniProtKB-KW"/>
</dbReference>
<dbReference type="AlphaFoldDB" id="A0A0K2V7M0"/>
<name>A0A0K2V7M0_LEPSM</name>